<dbReference type="InterPro" id="IPR033431">
    <property type="entry name" value="DUF5126"/>
</dbReference>
<dbReference type="PROSITE" id="PS51257">
    <property type="entry name" value="PROKAR_LIPOPROTEIN"/>
    <property type="match status" value="1"/>
</dbReference>
<sequence>MHVMKKNKQNNRTISAYLMPLLMLVTLFVGACEESESPVEIISTDMTKPGVVTDVHVENLNGAAKITYKLPNSKNLLYVLARYSINDDHVRESKTSYYQDTILVEGFAREGEYEVSLYAVSRANVLSDPVVVKVQPKTPNYILINEGLEISPDFGGANFAGVNPTGAPISIHLLSYNDATGQFDERDPEYISGSAVDVSIRGFDPVERKFGVYTSDRFGNTSDIRYVSLVPLFETELDKSKFFVYPLPSDAPIGYGWELRYLFDGSLSGNGWHTTTSSLMAGTFGLGLTAKISRFVLWNRLPAMYGDQNPKEITIWGSNEDNPQDHPLPRASEPGTVAGDWVNMGNFSYPNPPSGLPPIQANAADIAFAAAGVNFVMPSTAPSVKYIRFVCTQTWAGLNYVNAMEITFYGSPEE</sequence>
<accession>A0A4Q6XRC2</accession>
<evidence type="ECO:0000313" key="5">
    <source>
        <dbReference type="EMBL" id="RZF59994.1"/>
    </source>
</evidence>
<dbReference type="Pfam" id="PF16391">
    <property type="entry name" value="DUF5000"/>
    <property type="match status" value="1"/>
</dbReference>
<feature type="signal peptide" evidence="1">
    <location>
        <begin position="1"/>
        <end position="31"/>
    </location>
</feature>
<dbReference type="Pfam" id="PF17166">
    <property type="entry name" value="DUF5126"/>
    <property type="match status" value="1"/>
</dbReference>
<name>A0A4Q6XRC2_9SPHI</name>
<reference evidence="5 6" key="1">
    <citation type="submission" date="2019-02" db="EMBL/GenBank/DDBJ databases">
        <authorList>
            <person name="Li Y."/>
        </authorList>
    </citation>
    <scope>NUCLEOTIDE SEQUENCE [LARGE SCALE GENOMIC DNA]</scope>
    <source>
        <strain evidence="5 6">30C10-4-7</strain>
    </source>
</reference>
<dbReference type="OrthoDB" id="1312186at2"/>
<dbReference type="Proteomes" id="UP000292855">
    <property type="component" value="Unassembled WGS sequence"/>
</dbReference>
<evidence type="ECO:0000259" key="2">
    <source>
        <dbReference type="Pfam" id="PF16323"/>
    </source>
</evidence>
<feature type="domain" description="DUF5000" evidence="3">
    <location>
        <begin position="269"/>
        <end position="410"/>
    </location>
</feature>
<evidence type="ECO:0000313" key="6">
    <source>
        <dbReference type="Proteomes" id="UP000292855"/>
    </source>
</evidence>
<dbReference type="Pfam" id="PF16323">
    <property type="entry name" value="DUF4959"/>
    <property type="match status" value="1"/>
</dbReference>
<feature type="domain" description="DUF5126" evidence="4">
    <location>
        <begin position="138"/>
        <end position="240"/>
    </location>
</feature>
<organism evidence="5 6">
    <name type="scientific">Sphingobacterium corticibacterium</name>
    <dbReference type="NCBI Taxonomy" id="2484746"/>
    <lineage>
        <taxon>Bacteria</taxon>
        <taxon>Pseudomonadati</taxon>
        <taxon>Bacteroidota</taxon>
        <taxon>Sphingobacteriia</taxon>
        <taxon>Sphingobacteriales</taxon>
        <taxon>Sphingobacteriaceae</taxon>
        <taxon>Sphingobacterium</taxon>
    </lineage>
</organism>
<evidence type="ECO:0000259" key="3">
    <source>
        <dbReference type="Pfam" id="PF16391"/>
    </source>
</evidence>
<keyword evidence="1" id="KW-0732">Signal</keyword>
<dbReference type="EMBL" id="SGIT01000002">
    <property type="protein sequence ID" value="RZF59994.1"/>
    <property type="molecule type" value="Genomic_DNA"/>
</dbReference>
<proteinExistence type="predicted"/>
<evidence type="ECO:0000259" key="4">
    <source>
        <dbReference type="Pfam" id="PF17166"/>
    </source>
</evidence>
<feature type="domain" description="DUF4959" evidence="2">
    <location>
        <begin position="31"/>
        <end position="136"/>
    </location>
</feature>
<feature type="chain" id="PRO_5020658014" evidence="1">
    <location>
        <begin position="32"/>
        <end position="414"/>
    </location>
</feature>
<evidence type="ECO:0000256" key="1">
    <source>
        <dbReference type="SAM" id="SignalP"/>
    </source>
</evidence>
<dbReference type="AlphaFoldDB" id="A0A4Q6XRC2"/>
<dbReference type="Gene3D" id="2.60.120.260">
    <property type="entry name" value="Galactose-binding domain-like"/>
    <property type="match status" value="1"/>
</dbReference>
<dbReference type="SUPFAM" id="SSF49265">
    <property type="entry name" value="Fibronectin type III"/>
    <property type="match status" value="1"/>
</dbReference>
<keyword evidence="6" id="KW-1185">Reference proteome</keyword>
<protein>
    <submittedName>
        <fullName evidence="5">DUF4959 domain-containing protein</fullName>
    </submittedName>
</protein>
<gene>
    <name evidence="5" type="ORF">EWE74_12775</name>
</gene>
<dbReference type="InterPro" id="IPR032527">
    <property type="entry name" value="DUF4959"/>
</dbReference>
<dbReference type="InterPro" id="IPR036116">
    <property type="entry name" value="FN3_sf"/>
</dbReference>
<dbReference type="InterPro" id="IPR032164">
    <property type="entry name" value="DUF5000"/>
</dbReference>
<comment type="caution">
    <text evidence="5">The sequence shown here is derived from an EMBL/GenBank/DDBJ whole genome shotgun (WGS) entry which is preliminary data.</text>
</comment>